<dbReference type="Proteomes" id="UP000001052">
    <property type="component" value="Chromosome"/>
</dbReference>
<organism evidence="3 4">
    <name type="scientific">Desulfohalobium retbaense (strain ATCC 49708 / DSM 5692 / JCM 16813 / HR100)</name>
    <dbReference type="NCBI Taxonomy" id="485915"/>
    <lineage>
        <taxon>Bacteria</taxon>
        <taxon>Pseudomonadati</taxon>
        <taxon>Thermodesulfobacteriota</taxon>
        <taxon>Desulfovibrionia</taxon>
        <taxon>Desulfovibrionales</taxon>
        <taxon>Desulfohalobiaceae</taxon>
        <taxon>Desulfohalobium</taxon>
    </lineage>
</organism>
<sequence>MEDYMKQALEIVKAQAGVRNMSEEEITSMVQALSQKLKNLEEGTQEQEEQQEQQPAVDPKKAIREKSVICLECGKQFKVLTKKHLATHGLTPAEYKEKWGFKKTQALIAKSLARERKKKMQEMQLWERRKKKSGGDQ</sequence>
<dbReference type="STRING" id="485915.Dret_0908"/>
<dbReference type="InterPro" id="IPR041920">
    <property type="entry name" value="ROS/MUCR_sf"/>
</dbReference>
<evidence type="ECO:0000256" key="2">
    <source>
        <dbReference type="SAM" id="MobiDB-lite"/>
    </source>
</evidence>
<comment type="similarity">
    <text evidence="1">Belongs to the ros/MucR family.</text>
</comment>
<dbReference type="HOGENOM" id="CLU_106247_3_0_7"/>
<feature type="region of interest" description="Disordered" evidence="2">
    <location>
        <begin position="37"/>
        <end position="60"/>
    </location>
</feature>
<dbReference type="eggNOG" id="COG4957">
    <property type="taxonomic scope" value="Bacteria"/>
</dbReference>
<keyword evidence="4" id="KW-1185">Reference proteome</keyword>
<dbReference type="KEGG" id="drt:Dret_0908"/>
<feature type="region of interest" description="Disordered" evidence="2">
    <location>
        <begin position="118"/>
        <end position="137"/>
    </location>
</feature>
<name>C8X1A2_DESRD</name>
<gene>
    <name evidence="3" type="ordered locus">Dret_0908</name>
</gene>
<reference evidence="3 4" key="2">
    <citation type="journal article" date="2010" name="Stand. Genomic Sci.">
        <title>Complete genome sequence of Desulfohalobium retbaense type strain (HR(100)).</title>
        <authorList>
            <person name="Spring S."/>
            <person name="Nolan M."/>
            <person name="Lapidus A."/>
            <person name="Glavina Del Rio T."/>
            <person name="Copeland A."/>
            <person name="Tice H."/>
            <person name="Cheng J.F."/>
            <person name="Lucas S."/>
            <person name="Land M."/>
            <person name="Chen F."/>
            <person name="Bruce D."/>
            <person name="Goodwin L."/>
            <person name="Pitluck S."/>
            <person name="Ivanova N."/>
            <person name="Mavromatis K."/>
            <person name="Mikhailova N."/>
            <person name="Pati A."/>
            <person name="Chen A."/>
            <person name="Palaniappan K."/>
            <person name="Hauser L."/>
            <person name="Chang Y.J."/>
            <person name="Jeffries C.D."/>
            <person name="Munk C."/>
            <person name="Kiss H."/>
            <person name="Chain P."/>
            <person name="Han C."/>
            <person name="Brettin T."/>
            <person name="Detter J.C."/>
            <person name="Schuler E."/>
            <person name="Goker M."/>
            <person name="Rohde M."/>
            <person name="Bristow J."/>
            <person name="Eisen J.A."/>
            <person name="Markowitz V."/>
            <person name="Hugenholtz P."/>
            <person name="Kyrpides N.C."/>
            <person name="Klenk H.P."/>
        </authorList>
    </citation>
    <scope>NUCLEOTIDE SEQUENCE [LARGE SCALE GENOMIC DNA]</scope>
    <source>
        <strain evidence="3 4">DSM 5692</strain>
    </source>
</reference>
<feature type="compositionally biased region" description="Basic residues" evidence="2">
    <location>
        <begin position="128"/>
        <end position="137"/>
    </location>
</feature>
<dbReference type="AlphaFoldDB" id="C8X1A2"/>
<dbReference type="GO" id="GO:0008270">
    <property type="term" value="F:zinc ion binding"/>
    <property type="evidence" value="ECO:0007669"/>
    <property type="project" value="InterPro"/>
</dbReference>
<dbReference type="RefSeq" id="WP_015751357.1">
    <property type="nucleotide sequence ID" value="NC_013223.1"/>
</dbReference>
<proteinExistence type="inferred from homology"/>
<dbReference type="Gene3D" id="1.10.10.1550">
    <property type="entry name" value="ROS/MUCR transcriptional regulator protein"/>
    <property type="match status" value="1"/>
</dbReference>
<protein>
    <submittedName>
        <fullName evidence="3">Transcriptional regulator, MucR family</fullName>
    </submittedName>
</protein>
<accession>C8X1A2</accession>
<evidence type="ECO:0000313" key="4">
    <source>
        <dbReference type="Proteomes" id="UP000001052"/>
    </source>
</evidence>
<evidence type="ECO:0000313" key="3">
    <source>
        <dbReference type="EMBL" id="ACV68199.1"/>
    </source>
</evidence>
<reference evidence="4" key="1">
    <citation type="submission" date="2009-09" db="EMBL/GenBank/DDBJ databases">
        <title>The complete chromosome of Desulfohalobium retbaense DSM 5692.</title>
        <authorList>
            <consortium name="US DOE Joint Genome Institute (JGI-PGF)"/>
            <person name="Lucas S."/>
            <person name="Copeland A."/>
            <person name="Lapidus A."/>
            <person name="Glavina del Rio T."/>
            <person name="Dalin E."/>
            <person name="Tice H."/>
            <person name="Bruce D."/>
            <person name="Goodwin L."/>
            <person name="Pitluck S."/>
            <person name="Kyrpides N."/>
            <person name="Mavromatis K."/>
            <person name="Ivanova N."/>
            <person name="Mikhailova N."/>
            <person name="Munk A.C."/>
            <person name="Brettin T."/>
            <person name="Detter J.C."/>
            <person name="Han C."/>
            <person name="Tapia R."/>
            <person name="Larimer F."/>
            <person name="Land M."/>
            <person name="Hauser L."/>
            <person name="Markowitz V."/>
            <person name="Cheng J.-F."/>
            <person name="Hugenholtz P."/>
            <person name="Woyke T."/>
            <person name="Wu D."/>
            <person name="Spring S."/>
            <person name="Klenk H.-P."/>
            <person name="Eisen J.A."/>
        </authorList>
    </citation>
    <scope>NUCLEOTIDE SEQUENCE [LARGE SCALE GENOMIC DNA]</scope>
    <source>
        <strain evidence="4">DSM 5692</strain>
    </source>
</reference>
<dbReference type="Pfam" id="PF05443">
    <property type="entry name" value="ROS_MUCR"/>
    <property type="match status" value="1"/>
</dbReference>
<dbReference type="InterPro" id="IPR008807">
    <property type="entry name" value="ROS_MUCR"/>
</dbReference>
<evidence type="ECO:0000256" key="1">
    <source>
        <dbReference type="ARBA" id="ARBA00007031"/>
    </source>
</evidence>
<dbReference type="GO" id="GO:0006355">
    <property type="term" value="P:regulation of DNA-templated transcription"/>
    <property type="evidence" value="ECO:0007669"/>
    <property type="project" value="InterPro"/>
</dbReference>
<dbReference type="GO" id="GO:0003677">
    <property type="term" value="F:DNA binding"/>
    <property type="evidence" value="ECO:0007669"/>
    <property type="project" value="InterPro"/>
</dbReference>
<dbReference type="OrthoDB" id="9809693at2"/>
<dbReference type="EMBL" id="CP001734">
    <property type="protein sequence ID" value="ACV68199.1"/>
    <property type="molecule type" value="Genomic_DNA"/>
</dbReference>